<dbReference type="Proteomes" id="UP000607197">
    <property type="component" value="Unassembled WGS sequence"/>
</dbReference>
<evidence type="ECO:0000313" key="2">
    <source>
        <dbReference type="Proteomes" id="UP000607197"/>
    </source>
</evidence>
<dbReference type="RefSeq" id="WP_188976467.1">
    <property type="nucleotide sequence ID" value="NZ_BMPG01000001.1"/>
</dbReference>
<dbReference type="InterPro" id="IPR022803">
    <property type="entry name" value="Ribosomal_uL5_dom_sf"/>
</dbReference>
<dbReference type="AlphaFoldDB" id="A0A830F1P5"/>
<proteinExistence type="predicted"/>
<dbReference type="Gene3D" id="3.30.1440.10">
    <property type="match status" value="1"/>
</dbReference>
<evidence type="ECO:0008006" key="3">
    <source>
        <dbReference type="Google" id="ProtNLM"/>
    </source>
</evidence>
<dbReference type="InterPro" id="IPR002739">
    <property type="entry name" value="PAB1135-like"/>
</dbReference>
<dbReference type="NCBIfam" id="NF011141">
    <property type="entry name" value="PRK14555.1-1"/>
    <property type="match status" value="1"/>
</dbReference>
<gene>
    <name evidence="1" type="ORF">GCM10009039_10090</name>
</gene>
<sequence>MASVPFHYIDLRAFAYETEDVERVERALRHFLPEEFELEASETTGHNGDRILILSARVENADGMRVVLDAIREGADLETVREQVRNRVTENCEFYVHFDKQEAYRGASRLGDGIVLRAKVEAYPAKREAAVENATDALAEQ</sequence>
<name>A0A830F1P5_9EURY</name>
<dbReference type="EMBL" id="BMPG01000001">
    <property type="protein sequence ID" value="GGL53899.1"/>
    <property type="molecule type" value="Genomic_DNA"/>
</dbReference>
<dbReference type="SUPFAM" id="SSF55282">
    <property type="entry name" value="RL5-like"/>
    <property type="match status" value="1"/>
</dbReference>
<dbReference type="PANTHER" id="PTHR38816">
    <property type="entry name" value="EXOSOME SUBUNIT, DUF54 FAMILY-RELATED"/>
    <property type="match status" value="1"/>
</dbReference>
<accession>A0A830F1P5</accession>
<reference evidence="1" key="1">
    <citation type="journal article" date="2014" name="Int. J. Syst. Evol. Microbiol.">
        <title>Complete genome sequence of Corynebacterium casei LMG S-19264T (=DSM 44701T), isolated from a smear-ripened cheese.</title>
        <authorList>
            <consortium name="US DOE Joint Genome Institute (JGI-PGF)"/>
            <person name="Walter F."/>
            <person name="Albersmeier A."/>
            <person name="Kalinowski J."/>
            <person name="Ruckert C."/>
        </authorList>
    </citation>
    <scope>NUCLEOTIDE SEQUENCE</scope>
    <source>
        <strain evidence="1">JCM 19596</strain>
    </source>
</reference>
<dbReference type="PANTHER" id="PTHR38816:SF1">
    <property type="entry name" value="EXOSOME SUBUNIT"/>
    <property type="match status" value="1"/>
</dbReference>
<organism evidence="1 2">
    <name type="scientific">Halocalculus aciditolerans</name>
    <dbReference type="NCBI Taxonomy" id="1383812"/>
    <lineage>
        <taxon>Archaea</taxon>
        <taxon>Methanobacteriati</taxon>
        <taxon>Methanobacteriota</taxon>
        <taxon>Stenosarchaea group</taxon>
        <taxon>Halobacteria</taxon>
        <taxon>Halobacteriales</taxon>
        <taxon>Halobacteriaceae</taxon>
        <taxon>Halocalculus</taxon>
    </lineage>
</organism>
<evidence type="ECO:0000313" key="1">
    <source>
        <dbReference type="EMBL" id="GGL53899.1"/>
    </source>
</evidence>
<reference evidence="1" key="2">
    <citation type="submission" date="2020-09" db="EMBL/GenBank/DDBJ databases">
        <authorList>
            <person name="Sun Q."/>
            <person name="Ohkuma M."/>
        </authorList>
    </citation>
    <scope>NUCLEOTIDE SEQUENCE</scope>
    <source>
        <strain evidence="1">JCM 19596</strain>
    </source>
</reference>
<comment type="caution">
    <text evidence="1">The sequence shown here is derived from an EMBL/GenBank/DDBJ whole genome shotgun (WGS) entry which is preliminary data.</text>
</comment>
<dbReference type="OrthoDB" id="10874at2157"/>
<keyword evidence="2" id="KW-1185">Reference proteome</keyword>
<dbReference type="Pfam" id="PF01877">
    <property type="entry name" value="RNA_binding"/>
    <property type="match status" value="1"/>
</dbReference>
<protein>
    <recommendedName>
        <fullName evidence="3">RNA-binding protein</fullName>
    </recommendedName>
</protein>